<dbReference type="RefSeq" id="WP_272003183.1">
    <property type="nucleotide sequence ID" value="NZ_JAQNDN010000019.1"/>
</dbReference>
<gene>
    <name evidence="1" type="ORF">POL58_30180</name>
</gene>
<sequence>MNTPQLLPLQLSLRPDLGVDIVCDDPRASLDEATGILTISLPVGRKSPKLGKEAVPLVVNDLAPFAGFHYYVSMYSGAGAGELIAWQRDGGASRSPDLGAPAVVEVWATVLAVPQGNPGGARVYKGRRNVKVDYQGGGDINLF</sequence>
<dbReference type="Proteomes" id="UP001217838">
    <property type="component" value="Unassembled WGS sequence"/>
</dbReference>
<keyword evidence="2" id="KW-1185">Reference proteome</keyword>
<proteinExistence type="predicted"/>
<comment type="caution">
    <text evidence="1">The sequence shown here is derived from an EMBL/GenBank/DDBJ whole genome shotgun (WGS) entry which is preliminary data.</text>
</comment>
<dbReference type="EMBL" id="JAQNDN010000019">
    <property type="protein sequence ID" value="MDC0672053.1"/>
    <property type="molecule type" value="Genomic_DNA"/>
</dbReference>
<protein>
    <submittedName>
        <fullName evidence="1">Uncharacterized protein</fullName>
    </submittedName>
</protein>
<organism evidence="1 2">
    <name type="scientific">Nannocystis radixulma</name>
    <dbReference type="NCBI Taxonomy" id="2995305"/>
    <lineage>
        <taxon>Bacteria</taxon>
        <taxon>Pseudomonadati</taxon>
        <taxon>Myxococcota</taxon>
        <taxon>Polyangia</taxon>
        <taxon>Nannocystales</taxon>
        <taxon>Nannocystaceae</taxon>
        <taxon>Nannocystis</taxon>
    </lineage>
</organism>
<evidence type="ECO:0000313" key="2">
    <source>
        <dbReference type="Proteomes" id="UP001217838"/>
    </source>
</evidence>
<evidence type="ECO:0000313" key="1">
    <source>
        <dbReference type="EMBL" id="MDC0672053.1"/>
    </source>
</evidence>
<name>A0ABT5BF47_9BACT</name>
<accession>A0ABT5BF47</accession>
<reference evidence="1 2" key="1">
    <citation type="submission" date="2022-11" db="EMBL/GenBank/DDBJ databases">
        <title>Minimal conservation of predation-associated metabolite biosynthetic gene clusters underscores biosynthetic potential of Myxococcota including descriptions for ten novel species: Archangium lansinium sp. nov., Myxococcus landrumus sp. nov., Nannocystis bai.</title>
        <authorList>
            <person name="Ahearne A."/>
            <person name="Stevens C."/>
            <person name="Dowd S."/>
        </authorList>
    </citation>
    <scope>NUCLEOTIDE SEQUENCE [LARGE SCALE GENOMIC DNA]</scope>
    <source>
        <strain evidence="1 2">NCELM</strain>
    </source>
</reference>